<evidence type="ECO:0000256" key="4">
    <source>
        <dbReference type="PIRSR" id="PIRSR001235-2"/>
    </source>
</evidence>
<dbReference type="InterPro" id="IPR011650">
    <property type="entry name" value="Peptidase_M20_dimer"/>
</dbReference>
<reference evidence="6" key="1">
    <citation type="journal article" date="2023" name="Front. Microbiol.">
        <title>Phylogeography and host specificity of Pasteurellaceae pathogenic to sea-farmed fish in the north-east Atlantic.</title>
        <authorList>
            <person name="Gulla S."/>
            <person name="Colquhoun D.J."/>
            <person name="Olsen A.B."/>
            <person name="Spilsberg B."/>
            <person name="Lagesen K."/>
            <person name="Aakesson C.P."/>
            <person name="Strom S."/>
            <person name="Manji F."/>
            <person name="Birkbeck T.H."/>
            <person name="Nilsen H.K."/>
        </authorList>
    </citation>
    <scope>NUCLEOTIDE SEQUENCE</scope>
    <source>
        <strain evidence="6">TW16_20</strain>
    </source>
</reference>
<gene>
    <name evidence="6" type="ORF">QJU93_03730</name>
</gene>
<dbReference type="InterPro" id="IPR010158">
    <property type="entry name" value="Amidase_Cbmase"/>
</dbReference>
<dbReference type="SUPFAM" id="SSF55031">
    <property type="entry name" value="Bacterial exopeptidase dimerisation domain"/>
    <property type="match status" value="1"/>
</dbReference>
<dbReference type="PROSITE" id="PS00758">
    <property type="entry name" value="ARGE_DAPE_CPG2_1"/>
    <property type="match status" value="1"/>
</dbReference>
<dbReference type="GO" id="GO:0046872">
    <property type="term" value="F:metal ion binding"/>
    <property type="evidence" value="ECO:0007669"/>
    <property type="project" value="UniProtKB-KW"/>
</dbReference>
<dbReference type="PANTHER" id="PTHR32494">
    <property type="entry name" value="ALLANTOATE DEIMINASE-RELATED"/>
    <property type="match status" value="1"/>
</dbReference>
<dbReference type="RefSeq" id="WP_306374667.1">
    <property type="nucleotide sequence ID" value="NZ_JASAYK010000007.1"/>
</dbReference>
<accession>A0AAJ6N941</accession>
<evidence type="ECO:0000313" key="6">
    <source>
        <dbReference type="EMBL" id="MDP8172466.1"/>
    </source>
</evidence>
<dbReference type="EMBL" id="JASAYQ010000004">
    <property type="protein sequence ID" value="MDP8172466.1"/>
    <property type="molecule type" value="Genomic_DNA"/>
</dbReference>
<sequence length="413" mass="45392">MKINQQRYWDLLMQLAEITDPNKPYTRRSFSELFLEGRKWLIAQMQAAGLETHIDTAGNLIGTLKGINSNGKYIAIGSHSDTVPSGGRFDGIAGVIAGLECVLSWRDRGITFNHDIQIIDFLAEEPSEWGISCVGSRGMSGFLDDKLKNTTHPSSGETLAEAIKRVGGSPNNLNKRDDIDAFFELHIEQGRVLEEEKIDVGVVTGIVGIIRLEVVLTGQSNHAGTTPMSIRQDALTTAASIITHSANLATQMDAESEHYLVATCGQVFVTPNASNVVPGEVKLIFDIRSDNKALMEDFVTQLQDFTQKQTTADHIKLSNWQRLTDTRSMLSDETLMQHLDNACEKQNISYKRMPSGAGHDAAFMAHLSPIAMVFVPSLAGKSHCPEEWTDKDALGKGVSVLADAIEQYDQQFN</sequence>
<dbReference type="NCBIfam" id="TIGR01879">
    <property type="entry name" value="hydantase"/>
    <property type="match status" value="1"/>
</dbReference>
<comment type="caution">
    <text evidence="6">The sequence shown here is derived from an EMBL/GenBank/DDBJ whole genome shotgun (WGS) entry which is preliminary data.</text>
</comment>
<feature type="binding site" evidence="4">
    <location>
        <position position="211"/>
    </location>
    <ligand>
        <name>allantoate</name>
        <dbReference type="ChEBI" id="CHEBI:17536"/>
    </ligand>
</feature>
<dbReference type="NCBIfam" id="NF006771">
    <property type="entry name" value="PRK09290.1-5"/>
    <property type="match status" value="1"/>
</dbReference>
<keyword evidence="2 6" id="KW-0378">Hydrolase</keyword>
<dbReference type="GO" id="GO:0016813">
    <property type="term" value="F:hydrolase activity, acting on carbon-nitrogen (but not peptide) bonds, in linear amidines"/>
    <property type="evidence" value="ECO:0007669"/>
    <property type="project" value="InterPro"/>
</dbReference>
<dbReference type="SUPFAM" id="SSF53187">
    <property type="entry name" value="Zn-dependent exopeptidases"/>
    <property type="match status" value="1"/>
</dbReference>
<dbReference type="Pfam" id="PF07687">
    <property type="entry name" value="M20_dimer"/>
    <property type="match status" value="1"/>
</dbReference>
<feature type="binding site" evidence="3">
    <location>
        <position position="90"/>
    </location>
    <ligand>
        <name>Zn(2+)</name>
        <dbReference type="ChEBI" id="CHEBI:29105"/>
        <label>1</label>
    </ligand>
</feature>
<evidence type="ECO:0000256" key="3">
    <source>
        <dbReference type="PIRSR" id="PIRSR001235-1"/>
    </source>
</evidence>
<comment type="cofactor">
    <cofactor evidence="3">
        <name>Zn(2+)</name>
        <dbReference type="ChEBI" id="CHEBI:29105"/>
    </cofactor>
    <text evidence="3">Binds 2 Zn(2+) ions per subunit.</text>
</comment>
<proteinExistence type="inferred from homology"/>
<dbReference type="CDD" id="cd03884">
    <property type="entry name" value="M20_bAS"/>
    <property type="match status" value="1"/>
</dbReference>
<dbReference type="Gene3D" id="3.30.70.360">
    <property type="match status" value="1"/>
</dbReference>
<feature type="domain" description="Peptidase M20 dimerisation" evidence="5">
    <location>
        <begin position="205"/>
        <end position="308"/>
    </location>
</feature>
<comment type="similarity">
    <text evidence="1">Belongs to the peptidase M20 family.</text>
</comment>
<protein>
    <submittedName>
        <fullName evidence="6">Zn-dependent hydrolase</fullName>
    </submittedName>
</protein>
<feature type="binding site" evidence="3">
    <location>
        <position position="186"/>
    </location>
    <ligand>
        <name>Zn(2+)</name>
        <dbReference type="ChEBI" id="CHEBI:29105"/>
        <label>1</label>
    </ligand>
</feature>
<evidence type="ECO:0000313" key="7">
    <source>
        <dbReference type="Proteomes" id="UP001236239"/>
    </source>
</evidence>
<dbReference type="InterPro" id="IPR001261">
    <property type="entry name" value="ArgE/DapE_CS"/>
</dbReference>
<feature type="binding site" evidence="3">
    <location>
        <position position="79"/>
    </location>
    <ligand>
        <name>Zn(2+)</name>
        <dbReference type="ChEBI" id="CHEBI:29105"/>
        <label>1</label>
    </ligand>
</feature>
<keyword evidence="3" id="KW-0479">Metal-binding</keyword>
<feature type="binding site" evidence="3">
    <location>
        <position position="90"/>
    </location>
    <ligand>
        <name>Zn(2+)</name>
        <dbReference type="ChEBI" id="CHEBI:29105"/>
        <label>2</label>
    </ligand>
</feature>
<keyword evidence="3" id="KW-0862">Zinc</keyword>
<evidence type="ECO:0000256" key="2">
    <source>
        <dbReference type="ARBA" id="ARBA00022801"/>
    </source>
</evidence>
<dbReference type="InterPro" id="IPR036264">
    <property type="entry name" value="Bact_exopeptidase_dim_dom"/>
</dbReference>
<feature type="binding site" evidence="4">
    <location>
        <position position="288"/>
    </location>
    <ligand>
        <name>allantoate</name>
        <dbReference type="ChEBI" id="CHEBI:17536"/>
    </ligand>
</feature>
<evidence type="ECO:0000259" key="5">
    <source>
        <dbReference type="Pfam" id="PF07687"/>
    </source>
</evidence>
<dbReference type="AlphaFoldDB" id="A0AAJ6N941"/>
<feature type="binding site" evidence="3">
    <location>
        <position position="383"/>
    </location>
    <ligand>
        <name>Zn(2+)</name>
        <dbReference type="ChEBI" id="CHEBI:29105"/>
        <label>2</label>
    </ligand>
</feature>
<dbReference type="Pfam" id="PF01546">
    <property type="entry name" value="Peptidase_M20"/>
    <property type="match status" value="1"/>
</dbReference>
<feature type="binding site" evidence="4">
    <location>
        <position position="275"/>
    </location>
    <ligand>
        <name>allantoate</name>
        <dbReference type="ChEBI" id="CHEBI:17536"/>
    </ligand>
</feature>
<dbReference type="InterPro" id="IPR002933">
    <property type="entry name" value="Peptidase_M20"/>
</dbReference>
<evidence type="ECO:0000256" key="1">
    <source>
        <dbReference type="ARBA" id="ARBA00006153"/>
    </source>
</evidence>
<organism evidence="6 7">
    <name type="scientific">Phocoenobacter skyensis</name>
    <dbReference type="NCBI Taxonomy" id="97481"/>
    <lineage>
        <taxon>Bacteria</taxon>
        <taxon>Pseudomonadati</taxon>
        <taxon>Pseudomonadota</taxon>
        <taxon>Gammaproteobacteria</taxon>
        <taxon>Pasteurellales</taxon>
        <taxon>Pasteurellaceae</taxon>
        <taxon>Phocoenobacter</taxon>
    </lineage>
</organism>
<dbReference type="Proteomes" id="UP001236239">
    <property type="component" value="Unassembled WGS sequence"/>
</dbReference>
<name>A0AAJ6N941_9PAST</name>
<dbReference type="NCBIfam" id="NF009531">
    <property type="entry name" value="PRK12893.1-5"/>
    <property type="match status" value="1"/>
</dbReference>
<dbReference type="PANTHER" id="PTHR32494:SF5">
    <property type="entry name" value="ALLANTOATE AMIDOHYDROLASE"/>
    <property type="match status" value="1"/>
</dbReference>
<dbReference type="PIRSF" id="PIRSF001235">
    <property type="entry name" value="Amidase_carbamoylase"/>
    <property type="match status" value="1"/>
</dbReference>
<feature type="binding site" evidence="3">
    <location>
        <position position="125"/>
    </location>
    <ligand>
        <name>Zn(2+)</name>
        <dbReference type="ChEBI" id="CHEBI:29105"/>
        <label>2</label>
    </ligand>
</feature>
<dbReference type="Gene3D" id="3.40.630.10">
    <property type="entry name" value="Zn peptidases"/>
    <property type="match status" value="1"/>
</dbReference>